<feature type="transmembrane region" description="Helical" evidence="1">
    <location>
        <begin position="12"/>
        <end position="36"/>
    </location>
</feature>
<keyword evidence="4" id="KW-1185">Reference proteome</keyword>
<dbReference type="Pfam" id="PF02441">
    <property type="entry name" value="Flavoprotein"/>
    <property type="match status" value="1"/>
</dbReference>
<evidence type="ECO:0000259" key="2">
    <source>
        <dbReference type="Pfam" id="PF02441"/>
    </source>
</evidence>
<reference evidence="3 4" key="1">
    <citation type="submission" date="2023-06" db="EMBL/GenBank/DDBJ databases">
        <authorList>
            <person name="Yushchuk O."/>
            <person name="Binda E."/>
            <person name="Ruckert-Reed C."/>
            <person name="Fedorenko V."/>
            <person name="Kalinowski J."/>
            <person name="Marinelli F."/>
        </authorList>
    </citation>
    <scope>NUCLEOTIDE SEQUENCE [LARGE SCALE GENOMIC DNA]</scope>
    <source>
        <strain evidence="3 4">NRRL 3884</strain>
    </source>
</reference>
<feature type="domain" description="Flavoprotein" evidence="2">
    <location>
        <begin position="15"/>
        <end position="150"/>
    </location>
</feature>
<accession>A0ABY8WG32</accession>
<keyword evidence="1" id="KW-0812">Transmembrane</keyword>
<name>A0ABY8WG32_9ACTN</name>
<dbReference type="Gene3D" id="3.40.50.1950">
    <property type="entry name" value="Flavin prenyltransferase-like"/>
    <property type="match status" value="1"/>
</dbReference>
<dbReference type="PANTHER" id="PTHR14359">
    <property type="entry name" value="HOMO-OLIGOMERIC FLAVIN CONTAINING CYS DECARBOXYLASE FAMILY"/>
    <property type="match status" value="1"/>
</dbReference>
<evidence type="ECO:0000313" key="3">
    <source>
        <dbReference type="EMBL" id="WIM96427.1"/>
    </source>
</evidence>
<evidence type="ECO:0000313" key="4">
    <source>
        <dbReference type="Proteomes" id="UP001240150"/>
    </source>
</evidence>
<sequence length="200" mass="21090">MLTAEQFSAKARALKVVIGVCGSVSAVAVPHLAMWLKASLEITNVDIIVTAAARELIGLPILEASIDGRVVTDWRTSADDRVTHVTIAERADLVVVLPATANFLAKAAHGIADDILTTTILAVTCPVVIVPVMNEAMWKNKAVQRNVATLRDDGYDVVPPKAGLSLATGRWELGSMGDFRPIVVAALTKALSAPGTTLTE</sequence>
<protein>
    <submittedName>
        <fullName evidence="3">Flavoprotein</fullName>
    </submittedName>
</protein>
<dbReference type="SUPFAM" id="SSF52507">
    <property type="entry name" value="Homo-oligomeric flavin-containing Cys decarboxylases, HFCD"/>
    <property type="match status" value="1"/>
</dbReference>
<proteinExistence type="predicted"/>
<keyword evidence="1" id="KW-1133">Transmembrane helix</keyword>
<dbReference type="InterPro" id="IPR036551">
    <property type="entry name" value="Flavin_trans-like"/>
</dbReference>
<evidence type="ECO:0000256" key="1">
    <source>
        <dbReference type="SAM" id="Phobius"/>
    </source>
</evidence>
<dbReference type="PANTHER" id="PTHR14359:SF6">
    <property type="entry name" value="PHOSPHOPANTOTHENOYLCYSTEINE DECARBOXYLASE"/>
    <property type="match status" value="1"/>
</dbReference>
<dbReference type="Proteomes" id="UP001240150">
    <property type="component" value="Chromosome"/>
</dbReference>
<dbReference type="RefSeq" id="WP_284917709.1">
    <property type="nucleotide sequence ID" value="NZ_CP126980.1"/>
</dbReference>
<keyword evidence="1" id="KW-0472">Membrane</keyword>
<dbReference type="EMBL" id="CP126980">
    <property type="protein sequence ID" value="WIM96427.1"/>
    <property type="molecule type" value="Genomic_DNA"/>
</dbReference>
<gene>
    <name evidence="3" type="ORF">ACTOB_008621</name>
</gene>
<organism evidence="3 4">
    <name type="scientific">Actinoplanes oblitus</name>
    <dbReference type="NCBI Taxonomy" id="3040509"/>
    <lineage>
        <taxon>Bacteria</taxon>
        <taxon>Bacillati</taxon>
        <taxon>Actinomycetota</taxon>
        <taxon>Actinomycetes</taxon>
        <taxon>Micromonosporales</taxon>
        <taxon>Micromonosporaceae</taxon>
        <taxon>Actinoplanes</taxon>
    </lineage>
</organism>
<dbReference type="InterPro" id="IPR003382">
    <property type="entry name" value="Flavoprotein"/>
</dbReference>